<protein>
    <submittedName>
        <fullName evidence="1">Uncharacterized protein</fullName>
    </submittedName>
</protein>
<gene>
    <name evidence="1" type="ORF">PoB_005488100</name>
</gene>
<proteinExistence type="predicted"/>
<keyword evidence="2" id="KW-1185">Reference proteome</keyword>
<name>A0AAV4BZ03_9GAST</name>
<accession>A0AAV4BZ03</accession>
<organism evidence="1 2">
    <name type="scientific">Plakobranchus ocellatus</name>
    <dbReference type="NCBI Taxonomy" id="259542"/>
    <lineage>
        <taxon>Eukaryota</taxon>
        <taxon>Metazoa</taxon>
        <taxon>Spiralia</taxon>
        <taxon>Lophotrochozoa</taxon>
        <taxon>Mollusca</taxon>
        <taxon>Gastropoda</taxon>
        <taxon>Heterobranchia</taxon>
        <taxon>Euthyneura</taxon>
        <taxon>Panpulmonata</taxon>
        <taxon>Sacoglossa</taxon>
        <taxon>Placobranchoidea</taxon>
        <taxon>Plakobranchidae</taxon>
        <taxon>Plakobranchus</taxon>
    </lineage>
</organism>
<dbReference type="EMBL" id="BLXT01006036">
    <property type="protein sequence ID" value="GFO28376.1"/>
    <property type="molecule type" value="Genomic_DNA"/>
</dbReference>
<comment type="caution">
    <text evidence="1">The sequence shown here is derived from an EMBL/GenBank/DDBJ whole genome shotgun (WGS) entry which is preliminary data.</text>
</comment>
<sequence length="113" mass="12251">MWSLFYNAVVIIEVTVCERFLSQRSEELCGLTQGEIPIMRGVEPSVEPSGRSWHVCKHLPMDSHTVLGRLSPLIALNVPLTAQGGAGGDGGHVRTLIQGLALDERFTVALQGK</sequence>
<dbReference type="AlphaFoldDB" id="A0AAV4BZ03"/>
<reference evidence="1 2" key="1">
    <citation type="journal article" date="2021" name="Elife">
        <title>Chloroplast acquisition without the gene transfer in kleptoplastic sea slugs, Plakobranchus ocellatus.</title>
        <authorList>
            <person name="Maeda T."/>
            <person name="Takahashi S."/>
            <person name="Yoshida T."/>
            <person name="Shimamura S."/>
            <person name="Takaki Y."/>
            <person name="Nagai Y."/>
            <person name="Toyoda A."/>
            <person name="Suzuki Y."/>
            <person name="Arimoto A."/>
            <person name="Ishii H."/>
            <person name="Satoh N."/>
            <person name="Nishiyama T."/>
            <person name="Hasebe M."/>
            <person name="Maruyama T."/>
            <person name="Minagawa J."/>
            <person name="Obokata J."/>
            <person name="Shigenobu S."/>
        </authorList>
    </citation>
    <scope>NUCLEOTIDE SEQUENCE [LARGE SCALE GENOMIC DNA]</scope>
</reference>
<evidence type="ECO:0000313" key="2">
    <source>
        <dbReference type="Proteomes" id="UP000735302"/>
    </source>
</evidence>
<dbReference type="Proteomes" id="UP000735302">
    <property type="component" value="Unassembled WGS sequence"/>
</dbReference>
<evidence type="ECO:0000313" key="1">
    <source>
        <dbReference type="EMBL" id="GFO28376.1"/>
    </source>
</evidence>